<reference evidence="3 4" key="1">
    <citation type="submission" date="2020-07" db="EMBL/GenBank/DDBJ databases">
        <title>Sequencing the genomes of 1000 actinobacteria strains.</title>
        <authorList>
            <person name="Klenk H.-P."/>
        </authorList>
    </citation>
    <scope>NUCLEOTIDE SEQUENCE [LARGE SCALE GENOMIC DNA]</scope>
    <source>
        <strain evidence="3 4">DSM 29531</strain>
    </source>
</reference>
<dbReference type="GO" id="GO:0004113">
    <property type="term" value="F:2',3'-cyclic-nucleotide 3'-phosphodiesterase activity"/>
    <property type="evidence" value="ECO:0007669"/>
    <property type="project" value="InterPro"/>
</dbReference>
<evidence type="ECO:0000313" key="3">
    <source>
        <dbReference type="EMBL" id="NYJ75137.1"/>
    </source>
</evidence>
<keyword evidence="4" id="KW-1185">Reference proteome</keyword>
<dbReference type="Gene3D" id="3.90.1140.10">
    <property type="entry name" value="Cyclic phosphodiesterase"/>
    <property type="match status" value="1"/>
</dbReference>
<dbReference type="Pfam" id="PF13563">
    <property type="entry name" value="2_5_RNA_ligase2"/>
    <property type="match status" value="1"/>
</dbReference>
<evidence type="ECO:0000256" key="2">
    <source>
        <dbReference type="HAMAP-Rule" id="MF_01940"/>
    </source>
</evidence>
<gene>
    <name evidence="3" type="ORF">HNR15_002100</name>
</gene>
<evidence type="ECO:0000313" key="4">
    <source>
        <dbReference type="Proteomes" id="UP000571817"/>
    </source>
</evidence>
<feature type="short sequence motif" description="HXTX 1" evidence="2">
    <location>
        <begin position="40"/>
        <end position="43"/>
    </location>
</feature>
<dbReference type="SUPFAM" id="SSF55144">
    <property type="entry name" value="LigT-like"/>
    <property type="match status" value="1"/>
</dbReference>
<dbReference type="InterPro" id="IPR004175">
    <property type="entry name" value="RNA_CPDase"/>
</dbReference>
<comment type="function">
    <text evidence="2">Hydrolyzes RNA 2',3'-cyclic phosphodiester to an RNA 2'-phosphomonoester.</text>
</comment>
<organism evidence="3 4">
    <name type="scientific">Allobranchiibius huperziae</name>
    <dbReference type="NCBI Taxonomy" id="1874116"/>
    <lineage>
        <taxon>Bacteria</taxon>
        <taxon>Bacillati</taxon>
        <taxon>Actinomycetota</taxon>
        <taxon>Actinomycetes</taxon>
        <taxon>Micrococcales</taxon>
        <taxon>Dermacoccaceae</taxon>
        <taxon>Allobranchiibius</taxon>
    </lineage>
</organism>
<dbReference type="EMBL" id="JACCFW010000001">
    <property type="protein sequence ID" value="NYJ75137.1"/>
    <property type="molecule type" value="Genomic_DNA"/>
</dbReference>
<accession>A0A853DEM8</accession>
<comment type="catalytic activity">
    <reaction evidence="2">
        <text>a 3'-end 2',3'-cyclophospho-ribonucleotide-RNA + H2O = a 3'-end 2'-phospho-ribonucleotide-RNA + H(+)</text>
        <dbReference type="Rhea" id="RHEA:11828"/>
        <dbReference type="Rhea" id="RHEA-COMP:10464"/>
        <dbReference type="Rhea" id="RHEA-COMP:17353"/>
        <dbReference type="ChEBI" id="CHEBI:15377"/>
        <dbReference type="ChEBI" id="CHEBI:15378"/>
        <dbReference type="ChEBI" id="CHEBI:83064"/>
        <dbReference type="ChEBI" id="CHEBI:173113"/>
        <dbReference type="EC" id="3.1.4.58"/>
    </reaction>
</comment>
<dbReference type="GO" id="GO:0008664">
    <property type="term" value="F:RNA 2',3'-cyclic 3'-phosphodiesterase activity"/>
    <property type="evidence" value="ECO:0007669"/>
    <property type="project" value="UniProtKB-EC"/>
</dbReference>
<sequence>MPRVFIALRPPQEEVARLDDFLDVRRDAAPFSWTDAEQFHLTLAFLPDVPEHRLDDLVEAVAAAAGRRDRFDLCLGGGGAFPDPARAKVMWVGLRTDEHADQELQALAAGVRGSAAHSGAQVDGQRFRPHVTVARCGRPTPLDRWVRLLDGYSGAFWTAEEVEVIASHLGEGPRGRARHEVLARLPLGDLGPSPSL</sequence>
<feature type="short sequence motif" description="HXTX 2" evidence="2">
    <location>
        <begin position="130"/>
        <end position="133"/>
    </location>
</feature>
<comment type="similarity">
    <text evidence="2">Belongs to the 2H phosphoesterase superfamily. ThpR family.</text>
</comment>
<dbReference type="GO" id="GO:0016874">
    <property type="term" value="F:ligase activity"/>
    <property type="evidence" value="ECO:0007669"/>
    <property type="project" value="UniProtKB-KW"/>
</dbReference>
<keyword evidence="3" id="KW-0436">Ligase</keyword>
<dbReference type="PANTHER" id="PTHR35561:SF1">
    <property type="entry name" value="RNA 2',3'-CYCLIC PHOSPHODIESTERASE"/>
    <property type="match status" value="1"/>
</dbReference>
<keyword evidence="1 2" id="KW-0378">Hydrolase</keyword>
<name>A0A853DEM8_9MICO</name>
<dbReference type="Proteomes" id="UP000571817">
    <property type="component" value="Unassembled WGS sequence"/>
</dbReference>
<feature type="active site" description="Proton acceptor" evidence="2">
    <location>
        <position position="130"/>
    </location>
</feature>
<dbReference type="NCBIfam" id="TIGR02258">
    <property type="entry name" value="2_5_ligase"/>
    <property type="match status" value="1"/>
</dbReference>
<dbReference type="HAMAP" id="MF_01940">
    <property type="entry name" value="RNA_CPDase"/>
    <property type="match status" value="1"/>
</dbReference>
<dbReference type="EC" id="3.1.4.58" evidence="2"/>
<feature type="active site" description="Proton donor" evidence="2">
    <location>
        <position position="40"/>
    </location>
</feature>
<dbReference type="PANTHER" id="PTHR35561">
    <property type="entry name" value="RNA 2',3'-CYCLIC PHOSPHODIESTERASE"/>
    <property type="match status" value="1"/>
</dbReference>
<proteinExistence type="inferred from homology"/>
<dbReference type="RefSeq" id="WP_179481553.1">
    <property type="nucleotide sequence ID" value="NZ_JACCFW010000001.1"/>
</dbReference>
<evidence type="ECO:0000256" key="1">
    <source>
        <dbReference type="ARBA" id="ARBA00022801"/>
    </source>
</evidence>
<dbReference type="AlphaFoldDB" id="A0A853DEM8"/>
<comment type="caution">
    <text evidence="3">The sequence shown here is derived from an EMBL/GenBank/DDBJ whole genome shotgun (WGS) entry which is preliminary data.</text>
</comment>
<protein>
    <recommendedName>
        <fullName evidence="2">RNA 2',3'-cyclic phosphodiesterase</fullName>
        <shortName evidence="2">RNA 2',3'-CPDase</shortName>
        <ecNumber evidence="2">3.1.4.58</ecNumber>
    </recommendedName>
</protein>
<dbReference type="InterPro" id="IPR009097">
    <property type="entry name" value="Cyclic_Pdiesterase"/>
</dbReference>